<protein>
    <submittedName>
        <fullName evidence="2">Glycosyltransferase family 2 protein</fullName>
    </submittedName>
</protein>
<reference evidence="2 3" key="1">
    <citation type="submission" date="2018-11" db="EMBL/GenBank/DDBJ databases">
        <title>Trebonia kvetii gen.nov., sp.nov., a novel acidophilic actinobacterium, and proposal of the new actinobacterial family Treboniaceae fam. nov.</title>
        <authorList>
            <person name="Rapoport D."/>
            <person name="Sagova-Mareckova M."/>
            <person name="Sedlacek I."/>
            <person name="Provaznik J."/>
            <person name="Kralova S."/>
            <person name="Pavlinic D."/>
            <person name="Benes V."/>
            <person name="Kopecky J."/>
        </authorList>
    </citation>
    <scope>NUCLEOTIDE SEQUENCE [LARGE SCALE GENOMIC DNA]</scope>
    <source>
        <strain evidence="2 3">15Tr583</strain>
    </source>
</reference>
<dbReference type="Pfam" id="PF00535">
    <property type="entry name" value="Glycos_transf_2"/>
    <property type="match status" value="1"/>
</dbReference>
<name>A0A6P2BLJ1_9ACTN</name>
<feature type="domain" description="Glycosyltransferase 2-like" evidence="1">
    <location>
        <begin position="7"/>
        <end position="149"/>
    </location>
</feature>
<organism evidence="2 3">
    <name type="scientific">Trebonia kvetii</name>
    <dbReference type="NCBI Taxonomy" id="2480626"/>
    <lineage>
        <taxon>Bacteria</taxon>
        <taxon>Bacillati</taxon>
        <taxon>Actinomycetota</taxon>
        <taxon>Actinomycetes</taxon>
        <taxon>Streptosporangiales</taxon>
        <taxon>Treboniaceae</taxon>
        <taxon>Trebonia</taxon>
    </lineage>
</organism>
<dbReference type="PANTHER" id="PTHR22916:SF3">
    <property type="entry name" value="UDP-GLCNAC:BETAGAL BETA-1,3-N-ACETYLGLUCOSAMINYLTRANSFERASE-LIKE PROTEIN 1"/>
    <property type="match status" value="1"/>
</dbReference>
<keyword evidence="3" id="KW-1185">Reference proteome</keyword>
<gene>
    <name evidence="2" type="ORF">EAS64_41600</name>
</gene>
<dbReference type="CDD" id="cd00761">
    <property type="entry name" value="Glyco_tranf_GTA_type"/>
    <property type="match status" value="1"/>
</dbReference>
<dbReference type="Gene3D" id="3.90.550.10">
    <property type="entry name" value="Spore Coat Polysaccharide Biosynthesis Protein SpsA, Chain A"/>
    <property type="match status" value="1"/>
</dbReference>
<accession>A0A6P2BLJ1</accession>
<dbReference type="InterPro" id="IPR029044">
    <property type="entry name" value="Nucleotide-diphossugar_trans"/>
</dbReference>
<evidence type="ECO:0000313" key="2">
    <source>
        <dbReference type="EMBL" id="TVY99755.1"/>
    </source>
</evidence>
<dbReference type="InterPro" id="IPR001173">
    <property type="entry name" value="Glyco_trans_2-like"/>
</dbReference>
<dbReference type="PANTHER" id="PTHR22916">
    <property type="entry name" value="GLYCOSYLTRANSFERASE"/>
    <property type="match status" value="1"/>
</dbReference>
<evidence type="ECO:0000313" key="3">
    <source>
        <dbReference type="Proteomes" id="UP000460272"/>
    </source>
</evidence>
<comment type="caution">
    <text evidence="2">The sequence shown here is derived from an EMBL/GenBank/DDBJ whole genome shotgun (WGS) entry which is preliminary data.</text>
</comment>
<proteinExistence type="predicted"/>
<keyword evidence="2" id="KW-0808">Transferase</keyword>
<dbReference type="SUPFAM" id="SSF53448">
    <property type="entry name" value="Nucleotide-diphospho-sugar transferases"/>
    <property type="match status" value="1"/>
</dbReference>
<dbReference type="GO" id="GO:0016758">
    <property type="term" value="F:hexosyltransferase activity"/>
    <property type="evidence" value="ECO:0007669"/>
    <property type="project" value="UniProtKB-ARBA"/>
</dbReference>
<evidence type="ECO:0000259" key="1">
    <source>
        <dbReference type="Pfam" id="PF00535"/>
    </source>
</evidence>
<dbReference type="EMBL" id="RPFW01000012">
    <property type="protein sequence ID" value="TVY99755.1"/>
    <property type="molecule type" value="Genomic_DNA"/>
</dbReference>
<dbReference type="OrthoDB" id="3177103at2"/>
<sequence length="345" mass="38001">MSVPLVSFLTTVYGTEDYLPAAIESVLAQTSPDWEMVVVDNGMSPSVVEIVSRYAHDGRIRLIRQENRGYRGGVTAAAEAASGRYLSVLDSDDKIMPSFVSVMADVIAAQPGIDAVGCDAVQFDDAEQAYLPSGYLASLGVRWQPRYASQRLTLSDALAGIIPYYTGVVRRDAWQQAGGYAAHDPDVDESVVIWLRLVQLCDVRLINAPLGWYRIRDNSLSRDPAKKEAFEQALITAFSRTAQSAASASDRIVAEDTVARLRYQQELRRARWALLDGEIRSARRHARLAFAYSPGLRPGLVVASLAISPAMLQRLHPHKQRAAAAWLRVRERWLQAGRSNASESG</sequence>
<dbReference type="Proteomes" id="UP000460272">
    <property type="component" value="Unassembled WGS sequence"/>
</dbReference>
<dbReference type="AlphaFoldDB" id="A0A6P2BLJ1"/>